<dbReference type="RefSeq" id="WP_176163890.1">
    <property type="nucleotide sequence ID" value="NZ_CP054929.1"/>
</dbReference>
<protein>
    <submittedName>
        <fullName evidence="1">Uncharacterized protein</fullName>
    </submittedName>
</protein>
<evidence type="ECO:0000313" key="2">
    <source>
        <dbReference type="Proteomes" id="UP000509303"/>
    </source>
</evidence>
<dbReference type="EMBL" id="CP054929">
    <property type="protein sequence ID" value="QKW52184.1"/>
    <property type="molecule type" value="Genomic_DNA"/>
</dbReference>
<reference evidence="1 2" key="1">
    <citation type="submission" date="2020-06" db="EMBL/GenBank/DDBJ databases">
        <title>Genome mining for natural products.</title>
        <authorList>
            <person name="Zhang B."/>
            <person name="Shi J."/>
            <person name="Ge H."/>
        </authorList>
    </citation>
    <scope>NUCLEOTIDE SEQUENCE [LARGE SCALE GENOMIC DNA]</scope>
    <source>
        <strain evidence="1 2">NA00687</strain>
    </source>
</reference>
<name>A0A7H8NCN9_9ACTN</name>
<evidence type="ECO:0000313" key="1">
    <source>
        <dbReference type="EMBL" id="QKW52184.1"/>
    </source>
</evidence>
<organism evidence="1 2">
    <name type="scientific">Streptomyces buecherae</name>
    <dbReference type="NCBI Taxonomy" id="2763006"/>
    <lineage>
        <taxon>Bacteria</taxon>
        <taxon>Bacillati</taxon>
        <taxon>Actinomycetota</taxon>
        <taxon>Actinomycetes</taxon>
        <taxon>Kitasatosporales</taxon>
        <taxon>Streptomycetaceae</taxon>
        <taxon>Streptomyces</taxon>
    </lineage>
</organism>
<gene>
    <name evidence="1" type="ORF">HUT08_24570</name>
</gene>
<dbReference type="Proteomes" id="UP000509303">
    <property type="component" value="Chromosome"/>
</dbReference>
<keyword evidence="2" id="KW-1185">Reference proteome</keyword>
<dbReference type="AlphaFoldDB" id="A0A7H8NCN9"/>
<accession>A0A7H8NCN9</accession>
<proteinExistence type="predicted"/>
<sequence>MEHKMTLRVYRARVGEESAPGGPPSVVTVDSDAVVRDDFAYAATAAWPPCRCPLHRAQAALRRVDAAPQHAQAATRLPEATP</sequence>